<reference evidence="2" key="1">
    <citation type="journal article" date="2021" name="Proc. Natl. Acad. Sci. U.S.A.">
        <title>Three genomes in the algal genus Volvox reveal the fate of a haploid sex-determining region after a transition to homothallism.</title>
        <authorList>
            <person name="Yamamoto K."/>
            <person name="Hamaji T."/>
            <person name="Kawai-Toyooka H."/>
            <person name="Matsuzaki R."/>
            <person name="Takahashi F."/>
            <person name="Nishimura Y."/>
            <person name="Kawachi M."/>
            <person name="Noguchi H."/>
            <person name="Minakuchi Y."/>
            <person name="Umen J.G."/>
            <person name="Toyoda A."/>
            <person name="Nozaki H."/>
        </authorList>
    </citation>
    <scope>NUCLEOTIDE SEQUENCE</scope>
    <source>
        <strain evidence="2">NIES-3785</strain>
    </source>
</reference>
<evidence type="ECO:0000313" key="2">
    <source>
        <dbReference type="EMBL" id="GIM14505.1"/>
    </source>
</evidence>
<comment type="caution">
    <text evidence="2">The sequence shown here is derived from an EMBL/GenBank/DDBJ whole genome shotgun (WGS) entry which is preliminary data.</text>
</comment>
<feature type="non-terminal residue" evidence="2">
    <location>
        <position position="223"/>
    </location>
</feature>
<evidence type="ECO:0000313" key="3">
    <source>
        <dbReference type="Proteomes" id="UP000722791"/>
    </source>
</evidence>
<protein>
    <submittedName>
        <fullName evidence="2">Uncharacterized protein</fullName>
    </submittedName>
</protein>
<keyword evidence="1" id="KW-0175">Coiled coil</keyword>
<gene>
    <name evidence="2" type="ORF">Vretimale_17440</name>
</gene>
<accession>A0A8J4GT12</accession>
<organism evidence="2 3">
    <name type="scientific">Volvox reticuliferus</name>
    <dbReference type="NCBI Taxonomy" id="1737510"/>
    <lineage>
        <taxon>Eukaryota</taxon>
        <taxon>Viridiplantae</taxon>
        <taxon>Chlorophyta</taxon>
        <taxon>core chlorophytes</taxon>
        <taxon>Chlorophyceae</taxon>
        <taxon>CS clade</taxon>
        <taxon>Chlamydomonadales</taxon>
        <taxon>Volvocaceae</taxon>
        <taxon>Volvox</taxon>
    </lineage>
</organism>
<evidence type="ECO:0000256" key="1">
    <source>
        <dbReference type="SAM" id="Coils"/>
    </source>
</evidence>
<proteinExistence type="predicted"/>
<dbReference type="EMBL" id="BNCQ01000057">
    <property type="protein sequence ID" value="GIM14505.1"/>
    <property type="molecule type" value="Genomic_DNA"/>
</dbReference>
<dbReference type="AlphaFoldDB" id="A0A8J4GT12"/>
<name>A0A8J4GT12_9CHLO</name>
<feature type="coiled-coil region" evidence="1">
    <location>
        <begin position="10"/>
        <end position="64"/>
    </location>
</feature>
<dbReference type="Proteomes" id="UP000722791">
    <property type="component" value="Unassembled WGS sequence"/>
</dbReference>
<sequence length="223" mass="23975">MADLSFFQRLQTIDKEVEDSKTELKTTLEELRKNPGDTILLAERNRLVEDLADLKARRKHLEASAISLGMMTVAGAAGLQPNTEGTVAAGAAMASPVVSISAVKSRTWGDISKAYGLPIKLSSKAPLAPAHVLETQPFSWLPQTEGDPINRKAAVLYLNRMVPPPAGQEWYDSAAKRNMLSCNLPSAGIELKGTSDIALCTSAAVKGNLPELGLRIVVELKKE</sequence>